<keyword evidence="3" id="KW-1185">Reference proteome</keyword>
<accession>A0AAQ3XE96</accession>
<protein>
    <submittedName>
        <fullName evidence="2">Uncharacterized protein</fullName>
    </submittedName>
</protein>
<gene>
    <name evidence="2" type="ORF">U9M48_042222</name>
</gene>
<sequence>MDQRRRRGYRPRPPIHHQYALRSGSGSINLVSEMPGSVHGDDAESSAAAATSAAANNDNTQLDDLAKAVMEIQHQLIILLDMQCHVGDVATQVMSLSGRVTAMESRPAAAAAAAPITTVAAPTIAVASPVTSFPYGMPGHGGIPPATTTTLILPHFALLPTATTTLPYPSIPLPITQIPFLHSPSPIPHDVRYGAPPPPPAGAPRYHKLSFPTFDGKEDPLG</sequence>
<evidence type="ECO:0000313" key="2">
    <source>
        <dbReference type="EMBL" id="WVZ96606.1"/>
    </source>
</evidence>
<dbReference type="AlphaFoldDB" id="A0AAQ3XE96"/>
<evidence type="ECO:0000256" key="1">
    <source>
        <dbReference type="SAM" id="MobiDB-lite"/>
    </source>
</evidence>
<name>A0AAQ3XE96_PASNO</name>
<organism evidence="2 3">
    <name type="scientific">Paspalum notatum var. saurae</name>
    <dbReference type="NCBI Taxonomy" id="547442"/>
    <lineage>
        <taxon>Eukaryota</taxon>
        <taxon>Viridiplantae</taxon>
        <taxon>Streptophyta</taxon>
        <taxon>Embryophyta</taxon>
        <taxon>Tracheophyta</taxon>
        <taxon>Spermatophyta</taxon>
        <taxon>Magnoliopsida</taxon>
        <taxon>Liliopsida</taxon>
        <taxon>Poales</taxon>
        <taxon>Poaceae</taxon>
        <taxon>PACMAD clade</taxon>
        <taxon>Panicoideae</taxon>
        <taxon>Andropogonodae</taxon>
        <taxon>Paspaleae</taxon>
        <taxon>Paspalinae</taxon>
        <taxon>Paspalum</taxon>
    </lineage>
</organism>
<proteinExistence type="predicted"/>
<feature type="compositionally biased region" description="Basic residues" evidence="1">
    <location>
        <begin position="1"/>
        <end position="15"/>
    </location>
</feature>
<reference evidence="2 3" key="1">
    <citation type="submission" date="2024-02" db="EMBL/GenBank/DDBJ databases">
        <title>High-quality chromosome-scale genome assembly of Pensacola bahiagrass (Paspalum notatum Flugge var. saurae).</title>
        <authorList>
            <person name="Vega J.M."/>
            <person name="Podio M."/>
            <person name="Orjuela J."/>
            <person name="Siena L.A."/>
            <person name="Pessino S.C."/>
            <person name="Combes M.C."/>
            <person name="Mariac C."/>
            <person name="Albertini E."/>
            <person name="Pupilli F."/>
            <person name="Ortiz J.P.A."/>
            <person name="Leblanc O."/>
        </authorList>
    </citation>
    <scope>NUCLEOTIDE SEQUENCE [LARGE SCALE GENOMIC DNA]</scope>
    <source>
        <strain evidence="2">R1</strain>
        <tissue evidence="2">Leaf</tissue>
    </source>
</reference>
<feature type="region of interest" description="Disordered" evidence="1">
    <location>
        <begin position="192"/>
        <end position="222"/>
    </location>
</feature>
<dbReference type="Proteomes" id="UP001341281">
    <property type="component" value="Chromosome 10"/>
</dbReference>
<dbReference type="EMBL" id="CP144754">
    <property type="protein sequence ID" value="WVZ96606.1"/>
    <property type="molecule type" value="Genomic_DNA"/>
</dbReference>
<feature type="region of interest" description="Disordered" evidence="1">
    <location>
        <begin position="1"/>
        <end position="20"/>
    </location>
</feature>
<evidence type="ECO:0000313" key="3">
    <source>
        <dbReference type="Proteomes" id="UP001341281"/>
    </source>
</evidence>